<evidence type="ECO:0000256" key="7">
    <source>
        <dbReference type="ARBA" id="ARBA00022786"/>
    </source>
</evidence>
<feature type="binding site" evidence="11">
    <location>
        <position position="94"/>
    </location>
    <ligand>
        <name>Mg(2+)</name>
        <dbReference type="ChEBI" id="CHEBI:18420"/>
        <label>1</label>
        <note>catalytic</note>
    </ligand>
</feature>
<name>A0A364L9S2_TALAM</name>
<dbReference type="EMBL" id="MIKG01000019">
    <property type="protein sequence ID" value="RAO72562.1"/>
    <property type="molecule type" value="Genomic_DNA"/>
</dbReference>
<dbReference type="CDD" id="cd20335">
    <property type="entry name" value="BRcat_RBR"/>
    <property type="match status" value="1"/>
</dbReference>
<dbReference type="OrthoDB" id="10254945at2759"/>
<dbReference type="CDD" id="cd01639">
    <property type="entry name" value="IMPase"/>
    <property type="match status" value="1"/>
</dbReference>
<dbReference type="Gene3D" id="3.40.190.80">
    <property type="match status" value="1"/>
</dbReference>
<evidence type="ECO:0000256" key="2">
    <source>
        <dbReference type="ARBA" id="ARBA00001946"/>
    </source>
</evidence>
<dbReference type="Proteomes" id="UP000249363">
    <property type="component" value="Unassembled WGS sequence"/>
</dbReference>
<evidence type="ECO:0000256" key="11">
    <source>
        <dbReference type="PIRSR" id="PIRSR600760-2"/>
    </source>
</evidence>
<dbReference type="CDD" id="cd22584">
    <property type="entry name" value="Rcat_RBR_unk"/>
    <property type="match status" value="1"/>
</dbReference>
<dbReference type="Gene3D" id="1.20.120.1750">
    <property type="match status" value="1"/>
</dbReference>
<evidence type="ECO:0000256" key="5">
    <source>
        <dbReference type="ARBA" id="ARBA00022723"/>
    </source>
</evidence>
<dbReference type="SUPFAM" id="SSF57850">
    <property type="entry name" value="RING/U-box"/>
    <property type="match status" value="1"/>
</dbReference>
<dbReference type="PRINTS" id="PR00377">
    <property type="entry name" value="IMPHPHTASES"/>
</dbReference>
<dbReference type="GO" id="GO:0006020">
    <property type="term" value="P:inositol metabolic process"/>
    <property type="evidence" value="ECO:0007669"/>
    <property type="project" value="TreeGrafter"/>
</dbReference>
<evidence type="ECO:0000256" key="1">
    <source>
        <dbReference type="ARBA" id="ARBA00001033"/>
    </source>
</evidence>
<evidence type="ECO:0000259" key="12">
    <source>
        <dbReference type="Pfam" id="PF01485"/>
    </source>
</evidence>
<dbReference type="InterPro" id="IPR020583">
    <property type="entry name" value="Inositol_monoP_metal-BS"/>
</dbReference>
<evidence type="ECO:0000256" key="4">
    <source>
        <dbReference type="ARBA" id="ARBA00013106"/>
    </source>
</evidence>
<dbReference type="InterPro" id="IPR002867">
    <property type="entry name" value="IBR_dom"/>
</dbReference>
<comment type="caution">
    <text evidence="13">The sequence shown here is derived from an EMBL/GenBank/DDBJ whole genome shotgun (WGS) entry which is preliminary data.</text>
</comment>
<evidence type="ECO:0000256" key="6">
    <source>
        <dbReference type="ARBA" id="ARBA00022771"/>
    </source>
</evidence>
<dbReference type="GO" id="GO:0008270">
    <property type="term" value="F:zinc ion binding"/>
    <property type="evidence" value="ECO:0007669"/>
    <property type="project" value="UniProtKB-KW"/>
</dbReference>
<keyword evidence="6" id="KW-0863">Zinc-finger</keyword>
<dbReference type="Pfam" id="PF00459">
    <property type="entry name" value="Inositol_P"/>
    <property type="match status" value="1"/>
</dbReference>
<reference evidence="13 14" key="1">
    <citation type="journal article" date="2017" name="Biotechnol. Biofuels">
        <title>Differential beta-glucosidase expression as a function of carbon source availability in Talaromyces amestolkiae: a genomic and proteomic approach.</title>
        <authorList>
            <person name="de Eugenio L.I."/>
            <person name="Mendez-Liter J.A."/>
            <person name="Nieto-Dominguez M."/>
            <person name="Alonso L."/>
            <person name="Gil-Munoz J."/>
            <person name="Barriuso J."/>
            <person name="Prieto A."/>
            <person name="Martinez M.J."/>
        </authorList>
    </citation>
    <scope>NUCLEOTIDE SEQUENCE [LARGE SCALE GENOMIC DNA]</scope>
    <source>
        <strain evidence="13 14">CIB</strain>
    </source>
</reference>
<keyword evidence="5 11" id="KW-0479">Metal-binding</keyword>
<dbReference type="GO" id="GO:0007165">
    <property type="term" value="P:signal transduction"/>
    <property type="evidence" value="ECO:0007669"/>
    <property type="project" value="TreeGrafter"/>
</dbReference>
<dbReference type="InterPro" id="IPR033942">
    <property type="entry name" value="IMPase"/>
</dbReference>
<evidence type="ECO:0000256" key="8">
    <source>
        <dbReference type="ARBA" id="ARBA00022801"/>
    </source>
</evidence>
<dbReference type="EC" id="3.1.3.25" evidence="4"/>
<dbReference type="SUPFAM" id="SSF56655">
    <property type="entry name" value="Carbohydrate phosphatase"/>
    <property type="match status" value="1"/>
</dbReference>
<dbReference type="STRING" id="1196081.A0A364L9S2"/>
<dbReference type="GO" id="GO:0008934">
    <property type="term" value="F:inositol monophosphate 1-phosphatase activity"/>
    <property type="evidence" value="ECO:0007669"/>
    <property type="project" value="InterPro"/>
</dbReference>
<protein>
    <recommendedName>
        <fullName evidence="4">inositol-phosphate phosphatase</fullName>
        <ecNumber evidence="4">3.1.3.25</ecNumber>
    </recommendedName>
</protein>
<evidence type="ECO:0000313" key="13">
    <source>
        <dbReference type="EMBL" id="RAO72562.1"/>
    </source>
</evidence>
<comment type="catalytic activity">
    <reaction evidence="1">
        <text>a myo-inositol phosphate + H2O = myo-inositol + phosphate</text>
        <dbReference type="Rhea" id="RHEA:24056"/>
        <dbReference type="ChEBI" id="CHEBI:15377"/>
        <dbReference type="ChEBI" id="CHEBI:17268"/>
        <dbReference type="ChEBI" id="CHEBI:43474"/>
        <dbReference type="ChEBI" id="CHEBI:84139"/>
        <dbReference type="EC" id="3.1.3.25"/>
    </reaction>
</comment>
<feature type="domain" description="IBR" evidence="12">
    <location>
        <begin position="335"/>
        <end position="387"/>
    </location>
</feature>
<evidence type="ECO:0000256" key="10">
    <source>
        <dbReference type="ARBA" id="ARBA00022842"/>
    </source>
</evidence>
<dbReference type="InterPro" id="IPR020550">
    <property type="entry name" value="Inositol_monophosphatase_CS"/>
</dbReference>
<evidence type="ECO:0000256" key="9">
    <source>
        <dbReference type="ARBA" id="ARBA00022833"/>
    </source>
</evidence>
<gene>
    <name evidence="13" type="ORF">BHQ10_008574</name>
</gene>
<feature type="binding site" evidence="11">
    <location>
        <position position="76"/>
    </location>
    <ligand>
        <name>Mg(2+)</name>
        <dbReference type="ChEBI" id="CHEBI:18420"/>
        <label>1</label>
        <note>catalytic</note>
    </ligand>
</feature>
<dbReference type="PROSITE" id="PS00630">
    <property type="entry name" value="IMP_2"/>
    <property type="match status" value="1"/>
</dbReference>
<dbReference type="Pfam" id="PF01485">
    <property type="entry name" value="IBR"/>
    <property type="match status" value="2"/>
</dbReference>
<dbReference type="AlphaFoldDB" id="A0A364L9S2"/>
<keyword evidence="14" id="KW-1185">Reference proteome</keyword>
<dbReference type="GeneID" id="63797788"/>
<sequence>MAQPLQTSPNLKEIHDVLIDIAFEAGKVITSSLPTINSTDSKKNSSDLVTEYDKAVENMVSTRLKAKYPDYDFHGEETYSPAHPLTNAPTFIVDPIDGTTNFVHGFPSSCISLGFAIGRKPVVGVVYNAFTSTLYSAIKGQGAFLNRTTPLPLKQGDRLEALDGLDKALIGLEWGNERSGPNWDVKLQTFASLGKTREAGGAMVHSIRSLGSAALNICAVASGVLDCYWEGGCWAWDVCAGWIILEEAGGIMAGGNKGDWTPAIDGRVYTAVRPSPEGKGQKELVEELWSHVHDPQQHMPPRCCTQAHIPSKYVELLFDRDFRIKWNSKYEEYTTKDRYYCPSQRCGKWIKTSNIIKDHNGKPKYGKCSHCRTKVCCLCRGRWHGSRGECPKDENVQRLEAMAKENGWQRCYNCSSIVELKDGCNHMTCRCKAEFCMRCAKKWKTCDCPWFNYDTVPDYEEAVEFDDAAIWYTDNDDDDDEDVDDWIRHVVGEPAYRRQEDFAQQYILQQVLRYRNEFHERLVRGVPLHPESEQARQIRFAARVLRG</sequence>
<dbReference type="InterPro" id="IPR000760">
    <property type="entry name" value="Inositol_monophosphatase-like"/>
</dbReference>
<organism evidence="13 14">
    <name type="scientific">Talaromyces amestolkiae</name>
    <dbReference type="NCBI Taxonomy" id="1196081"/>
    <lineage>
        <taxon>Eukaryota</taxon>
        <taxon>Fungi</taxon>
        <taxon>Dikarya</taxon>
        <taxon>Ascomycota</taxon>
        <taxon>Pezizomycotina</taxon>
        <taxon>Eurotiomycetes</taxon>
        <taxon>Eurotiomycetidae</taxon>
        <taxon>Eurotiales</taxon>
        <taxon>Trichocomaceae</taxon>
        <taxon>Talaromyces</taxon>
        <taxon>Talaromyces sect. Talaromyces</taxon>
    </lineage>
</organism>
<evidence type="ECO:0000313" key="14">
    <source>
        <dbReference type="Proteomes" id="UP000249363"/>
    </source>
</evidence>
<dbReference type="PANTHER" id="PTHR20854">
    <property type="entry name" value="INOSITOL MONOPHOSPHATASE"/>
    <property type="match status" value="1"/>
</dbReference>
<feature type="binding site" evidence="11">
    <location>
        <position position="237"/>
    </location>
    <ligand>
        <name>Mg(2+)</name>
        <dbReference type="ChEBI" id="CHEBI:18420"/>
        <label>1</label>
        <note>catalytic</note>
    </ligand>
</feature>
<proteinExistence type="inferred from homology"/>
<accession>A0A364L9S2</accession>
<feature type="domain" description="IBR" evidence="12">
    <location>
        <begin position="401"/>
        <end position="448"/>
    </location>
</feature>
<evidence type="ECO:0000256" key="3">
    <source>
        <dbReference type="ARBA" id="ARBA00009759"/>
    </source>
</evidence>
<dbReference type="PANTHER" id="PTHR20854:SF4">
    <property type="entry name" value="INOSITOL-1-MONOPHOSPHATASE-RELATED"/>
    <property type="match status" value="1"/>
</dbReference>
<feature type="binding site" evidence="11">
    <location>
        <position position="96"/>
    </location>
    <ligand>
        <name>Mg(2+)</name>
        <dbReference type="ChEBI" id="CHEBI:18420"/>
        <label>1</label>
        <note>catalytic</note>
    </ligand>
</feature>
<dbReference type="FunFam" id="3.40.190.80:FF:000012">
    <property type="entry name" value="Inositol-1-monophosphatase"/>
    <property type="match status" value="1"/>
</dbReference>
<dbReference type="GO" id="GO:0046854">
    <property type="term" value="P:phosphatidylinositol phosphate biosynthetic process"/>
    <property type="evidence" value="ECO:0007669"/>
    <property type="project" value="InterPro"/>
</dbReference>
<keyword evidence="10 11" id="KW-0460">Magnesium</keyword>
<keyword evidence="7" id="KW-0833">Ubl conjugation pathway</keyword>
<dbReference type="FunFam" id="3.30.540.10:FF:000004">
    <property type="entry name" value="Inositol-1-monophosphatase"/>
    <property type="match status" value="1"/>
</dbReference>
<dbReference type="PROSITE" id="PS00629">
    <property type="entry name" value="IMP_1"/>
    <property type="match status" value="1"/>
</dbReference>
<comment type="cofactor">
    <cofactor evidence="2 11">
        <name>Mg(2+)</name>
        <dbReference type="ChEBI" id="CHEBI:18420"/>
    </cofactor>
</comment>
<comment type="similarity">
    <text evidence="3">Belongs to the inositol monophosphatase superfamily.</text>
</comment>
<keyword evidence="9" id="KW-0862">Zinc</keyword>
<keyword evidence="8" id="KW-0378">Hydrolase</keyword>
<feature type="binding site" evidence="11">
    <location>
        <position position="97"/>
    </location>
    <ligand>
        <name>Mg(2+)</name>
        <dbReference type="ChEBI" id="CHEBI:18420"/>
        <label>1</label>
        <note>catalytic</note>
    </ligand>
</feature>
<dbReference type="Gene3D" id="3.30.540.10">
    <property type="entry name" value="Fructose-1,6-Bisphosphatase, subunit A, domain 1"/>
    <property type="match status" value="1"/>
</dbReference>
<dbReference type="RefSeq" id="XP_040737076.1">
    <property type="nucleotide sequence ID" value="XM_040881394.1"/>
</dbReference>